<dbReference type="STRING" id="765440.A0A0C3ACV7"/>
<sequence length="81" mass="9036">MHKENNIEITKATHAGRTYGAMNSHAHSATAFPIDALLGAASFNAHKPEEYYLPQNDLRPPVDCLAYLFPWVEHKMAALET</sequence>
<dbReference type="Proteomes" id="UP000054166">
    <property type="component" value="Unassembled WGS sequence"/>
</dbReference>
<name>A0A0C3ACV7_PILCF</name>
<evidence type="ECO:0000313" key="2">
    <source>
        <dbReference type="Proteomes" id="UP000054166"/>
    </source>
</evidence>
<dbReference type="EMBL" id="KN833265">
    <property type="protein sequence ID" value="KIM71588.1"/>
    <property type="molecule type" value="Genomic_DNA"/>
</dbReference>
<protein>
    <recommendedName>
        <fullName evidence="3">Ndc10 domain-containing protein</fullName>
    </recommendedName>
</protein>
<dbReference type="OrthoDB" id="3065555at2759"/>
<dbReference type="Gene3D" id="1.10.443.20">
    <property type="entry name" value="Centromere DNA-binding protein complex CBF3 subunit, domain 2"/>
    <property type="match status" value="1"/>
</dbReference>
<dbReference type="GO" id="GO:0003677">
    <property type="term" value="F:DNA binding"/>
    <property type="evidence" value="ECO:0007669"/>
    <property type="project" value="InterPro"/>
</dbReference>
<organism evidence="1 2">
    <name type="scientific">Piloderma croceum (strain F 1598)</name>
    <dbReference type="NCBI Taxonomy" id="765440"/>
    <lineage>
        <taxon>Eukaryota</taxon>
        <taxon>Fungi</taxon>
        <taxon>Dikarya</taxon>
        <taxon>Basidiomycota</taxon>
        <taxon>Agaricomycotina</taxon>
        <taxon>Agaricomycetes</taxon>
        <taxon>Agaricomycetidae</taxon>
        <taxon>Atheliales</taxon>
        <taxon>Atheliaceae</taxon>
        <taxon>Piloderma</taxon>
    </lineage>
</organism>
<dbReference type="InterPro" id="IPR038279">
    <property type="entry name" value="Ndc10_dom2_sf"/>
</dbReference>
<accession>A0A0C3ACV7</accession>
<dbReference type="AlphaFoldDB" id="A0A0C3ACV7"/>
<gene>
    <name evidence="1" type="ORF">PILCRDRAFT_16928</name>
</gene>
<proteinExistence type="predicted"/>
<reference evidence="1 2" key="1">
    <citation type="submission" date="2014-04" db="EMBL/GenBank/DDBJ databases">
        <authorList>
            <consortium name="DOE Joint Genome Institute"/>
            <person name="Kuo A."/>
            <person name="Tarkka M."/>
            <person name="Buscot F."/>
            <person name="Kohler A."/>
            <person name="Nagy L.G."/>
            <person name="Floudas D."/>
            <person name="Copeland A."/>
            <person name="Barry K.W."/>
            <person name="Cichocki N."/>
            <person name="Veneault-Fourrey C."/>
            <person name="LaButti K."/>
            <person name="Lindquist E.A."/>
            <person name="Lipzen A."/>
            <person name="Lundell T."/>
            <person name="Morin E."/>
            <person name="Murat C."/>
            <person name="Sun H."/>
            <person name="Tunlid A."/>
            <person name="Henrissat B."/>
            <person name="Grigoriev I.V."/>
            <person name="Hibbett D.S."/>
            <person name="Martin F."/>
            <person name="Nordberg H.P."/>
            <person name="Cantor M.N."/>
            <person name="Hua S.X."/>
        </authorList>
    </citation>
    <scope>NUCLEOTIDE SEQUENCE [LARGE SCALE GENOMIC DNA]</scope>
    <source>
        <strain evidence="1 2">F 1598</strain>
    </source>
</reference>
<keyword evidence="2" id="KW-1185">Reference proteome</keyword>
<evidence type="ECO:0000313" key="1">
    <source>
        <dbReference type="EMBL" id="KIM71588.1"/>
    </source>
</evidence>
<dbReference type="HOGENOM" id="CLU_2574737_0_0_1"/>
<dbReference type="InParanoid" id="A0A0C3ACV7"/>
<evidence type="ECO:0008006" key="3">
    <source>
        <dbReference type="Google" id="ProtNLM"/>
    </source>
</evidence>
<reference evidence="2" key="2">
    <citation type="submission" date="2015-01" db="EMBL/GenBank/DDBJ databases">
        <title>Evolutionary Origins and Diversification of the Mycorrhizal Mutualists.</title>
        <authorList>
            <consortium name="DOE Joint Genome Institute"/>
            <consortium name="Mycorrhizal Genomics Consortium"/>
            <person name="Kohler A."/>
            <person name="Kuo A."/>
            <person name="Nagy L.G."/>
            <person name="Floudas D."/>
            <person name="Copeland A."/>
            <person name="Barry K.W."/>
            <person name="Cichocki N."/>
            <person name="Veneault-Fourrey C."/>
            <person name="LaButti K."/>
            <person name="Lindquist E.A."/>
            <person name="Lipzen A."/>
            <person name="Lundell T."/>
            <person name="Morin E."/>
            <person name="Murat C."/>
            <person name="Riley R."/>
            <person name="Ohm R."/>
            <person name="Sun H."/>
            <person name="Tunlid A."/>
            <person name="Henrissat B."/>
            <person name="Grigoriev I.V."/>
            <person name="Hibbett D.S."/>
            <person name="Martin F."/>
        </authorList>
    </citation>
    <scope>NUCLEOTIDE SEQUENCE [LARGE SCALE GENOMIC DNA]</scope>
    <source>
        <strain evidence="2">F 1598</strain>
    </source>
</reference>